<keyword evidence="1" id="KW-1133">Transmembrane helix</keyword>
<name>A0A6C0IBC7_9ZZZZ</name>
<feature type="transmembrane region" description="Helical" evidence="1">
    <location>
        <begin position="6"/>
        <end position="25"/>
    </location>
</feature>
<organism evidence="2">
    <name type="scientific">viral metagenome</name>
    <dbReference type="NCBI Taxonomy" id="1070528"/>
    <lineage>
        <taxon>unclassified sequences</taxon>
        <taxon>metagenomes</taxon>
        <taxon>organismal metagenomes</taxon>
    </lineage>
</organism>
<protein>
    <submittedName>
        <fullName evidence="2">Uncharacterized protein</fullName>
    </submittedName>
</protein>
<feature type="transmembrane region" description="Helical" evidence="1">
    <location>
        <begin position="187"/>
        <end position="210"/>
    </location>
</feature>
<dbReference type="AlphaFoldDB" id="A0A6C0IBC7"/>
<reference evidence="2" key="1">
    <citation type="journal article" date="2020" name="Nature">
        <title>Giant virus diversity and host interactions through global metagenomics.</title>
        <authorList>
            <person name="Schulz F."/>
            <person name="Roux S."/>
            <person name="Paez-Espino D."/>
            <person name="Jungbluth S."/>
            <person name="Walsh D.A."/>
            <person name="Denef V.J."/>
            <person name="McMahon K.D."/>
            <person name="Konstantinidis K.T."/>
            <person name="Eloe-Fadrosh E.A."/>
            <person name="Kyrpides N.C."/>
            <person name="Woyke T."/>
        </authorList>
    </citation>
    <scope>NUCLEOTIDE SEQUENCE</scope>
    <source>
        <strain evidence="2">GVMAG-M-3300023184-68</strain>
    </source>
</reference>
<dbReference type="EMBL" id="MN740153">
    <property type="protein sequence ID" value="QHT90284.1"/>
    <property type="molecule type" value="Genomic_DNA"/>
</dbReference>
<keyword evidence="1" id="KW-0472">Membrane</keyword>
<keyword evidence="1" id="KW-0812">Transmembrane</keyword>
<sequence>MDWFDSIFVSFIGIIILTILIYSIFKDINIGAKISVTLPPKTSLSHIPVQVKPDPETDDDDDKPTYRACYTRSELAKQAYHLDGGFADDTYLENFQEGFGSMDAFKKFFEIIGELFKLALHAIYVMFTFPDHILAFGEGFIMLGIGVIHLFENFIEQLFRIFSDGSALFKDITRCGLTWSQNLRICFLWYIVDLILYTLIAIVFWIPIYVIRFLTFGKVDLNKLYLAMFGVSDKNKAHKMRDIDGNICHKDGLLEKLDQLLYKKTSLHFMHFPDKVLADCFGCDIVGDVLKLLYDSTFGLISILEQPIEDVWDAGKLFWHALWLDEFF</sequence>
<proteinExistence type="predicted"/>
<evidence type="ECO:0000256" key="1">
    <source>
        <dbReference type="SAM" id="Phobius"/>
    </source>
</evidence>
<accession>A0A6C0IBC7</accession>
<feature type="transmembrane region" description="Helical" evidence="1">
    <location>
        <begin position="133"/>
        <end position="151"/>
    </location>
</feature>
<evidence type="ECO:0000313" key="2">
    <source>
        <dbReference type="EMBL" id="QHT90284.1"/>
    </source>
</evidence>